<organism evidence="1 2">
    <name type="scientific">Endocarpon pusillum</name>
    <dbReference type="NCBI Taxonomy" id="364733"/>
    <lineage>
        <taxon>Eukaryota</taxon>
        <taxon>Fungi</taxon>
        <taxon>Dikarya</taxon>
        <taxon>Ascomycota</taxon>
        <taxon>Pezizomycotina</taxon>
        <taxon>Eurotiomycetes</taxon>
        <taxon>Chaetothyriomycetidae</taxon>
        <taxon>Verrucariales</taxon>
        <taxon>Verrucariaceae</taxon>
        <taxon>Endocarpon</taxon>
    </lineage>
</organism>
<name>A0A8H7ATY7_9EURO</name>
<reference evidence="1" key="1">
    <citation type="submission" date="2020-02" db="EMBL/GenBank/DDBJ databases">
        <authorList>
            <person name="Palmer J.M."/>
        </authorList>
    </citation>
    <scope>NUCLEOTIDE SEQUENCE</scope>
    <source>
        <strain evidence="1">EPUS1.4</strain>
        <tissue evidence="1">Thallus</tissue>
    </source>
</reference>
<evidence type="ECO:0000313" key="1">
    <source>
        <dbReference type="EMBL" id="KAF7513484.1"/>
    </source>
</evidence>
<gene>
    <name evidence="1" type="ORF">GJ744_008778</name>
</gene>
<proteinExistence type="predicted"/>
<accession>A0A8H7ATY7</accession>
<protein>
    <submittedName>
        <fullName evidence="1">Uncharacterized protein</fullName>
    </submittedName>
</protein>
<dbReference type="AlphaFoldDB" id="A0A8H7ATY7"/>
<dbReference type="EMBL" id="JAACFV010000005">
    <property type="protein sequence ID" value="KAF7513484.1"/>
    <property type="molecule type" value="Genomic_DNA"/>
</dbReference>
<sequence length="91" mass="10478">MINCNQNQSQSFSSLCVCCSFCHLANNVLYRLWQQHPWRQTISYLEVVAVVIGFGKLQHSAEETVVKRCQFALKHCQRSQKAEECSLRASK</sequence>
<comment type="caution">
    <text evidence="1">The sequence shown here is derived from an EMBL/GenBank/DDBJ whole genome shotgun (WGS) entry which is preliminary data.</text>
</comment>
<dbReference type="Proteomes" id="UP000606974">
    <property type="component" value="Unassembled WGS sequence"/>
</dbReference>
<evidence type="ECO:0000313" key="2">
    <source>
        <dbReference type="Proteomes" id="UP000606974"/>
    </source>
</evidence>
<keyword evidence="2" id="KW-1185">Reference proteome</keyword>